<dbReference type="AlphaFoldDB" id="A0A1B9HYU7"/>
<dbReference type="Pfam" id="PF00636">
    <property type="entry name" value="Ribonuclease_3"/>
    <property type="match status" value="1"/>
</dbReference>
<dbReference type="InterPro" id="IPR036389">
    <property type="entry name" value="RNase_III_sf"/>
</dbReference>
<name>A0A1B9HYU7_9TREE</name>
<evidence type="ECO:0000313" key="3">
    <source>
        <dbReference type="EMBL" id="WWC73259.1"/>
    </source>
</evidence>
<evidence type="ECO:0000313" key="4">
    <source>
        <dbReference type="Proteomes" id="UP000094020"/>
    </source>
</evidence>
<dbReference type="PROSITE" id="PS50142">
    <property type="entry name" value="RNASE_3_2"/>
    <property type="match status" value="1"/>
</dbReference>
<evidence type="ECO:0000259" key="1">
    <source>
        <dbReference type="PROSITE" id="PS50142"/>
    </source>
</evidence>
<dbReference type="Proteomes" id="UP000094020">
    <property type="component" value="Chromosome 10"/>
</dbReference>
<keyword evidence="4" id="KW-1185">Reference proteome</keyword>
<dbReference type="InterPro" id="IPR000999">
    <property type="entry name" value="RNase_III_dom"/>
</dbReference>
<proteinExistence type="predicted"/>
<dbReference type="EMBL" id="CP144528">
    <property type="protein sequence ID" value="WWC73259.1"/>
    <property type="molecule type" value="Genomic_DNA"/>
</dbReference>
<dbReference type="SMART" id="SM00535">
    <property type="entry name" value="RIBOc"/>
    <property type="match status" value="1"/>
</dbReference>
<reference evidence="3" key="2">
    <citation type="submission" date="2013-07" db="EMBL/GenBank/DDBJ databases">
        <authorList>
            <consortium name="The Broad Institute Genome Sequencing Platform"/>
            <person name="Cuomo C."/>
            <person name="Litvintseva A."/>
            <person name="Chen Y."/>
            <person name="Heitman J."/>
            <person name="Sun S."/>
            <person name="Springer D."/>
            <person name="Dromer F."/>
            <person name="Young S.K."/>
            <person name="Zeng Q."/>
            <person name="Gargeya S."/>
            <person name="Fitzgerald M."/>
            <person name="Abouelleil A."/>
            <person name="Alvarado L."/>
            <person name="Berlin A.M."/>
            <person name="Chapman S.B."/>
            <person name="Dewar J."/>
            <person name="Goldberg J."/>
            <person name="Griggs A."/>
            <person name="Gujja S."/>
            <person name="Hansen M."/>
            <person name="Howarth C."/>
            <person name="Imamovic A."/>
            <person name="Larimer J."/>
            <person name="McCowan C."/>
            <person name="Murphy C."/>
            <person name="Pearson M."/>
            <person name="Priest M."/>
            <person name="Roberts A."/>
            <person name="Saif S."/>
            <person name="Shea T."/>
            <person name="Sykes S."/>
            <person name="Wortman J."/>
            <person name="Nusbaum C."/>
            <person name="Birren B."/>
        </authorList>
    </citation>
    <scope>NUCLEOTIDE SEQUENCE</scope>
    <source>
        <strain evidence="3">CBS 10737</strain>
    </source>
</reference>
<dbReference type="Gene3D" id="1.10.1520.10">
    <property type="entry name" value="Ribonuclease III domain"/>
    <property type="match status" value="1"/>
</dbReference>
<dbReference type="SUPFAM" id="SSF69065">
    <property type="entry name" value="RNase III domain-like"/>
    <property type="match status" value="1"/>
</dbReference>
<dbReference type="EMBL" id="KI894013">
    <property type="protein sequence ID" value="OCF48452.1"/>
    <property type="molecule type" value="Genomic_DNA"/>
</dbReference>
<accession>A0A1B9HYU7</accession>
<sequence length="290" mass="32970">MSEQIPTSALVLLESNFVYPPLPPITDPKLKKAVFTHRSLVNSLPSDLQIDWESYDKSAHVGDSLLDTFITCLLHAMYPTARPKVATDLRSKLVNREINSHISRYYDLPSKVKTSKGTSGTFQLSNDEVGEVYEAYLAGLFYSYLNLKSLTSNDEIDFIGYGKAFEKLSNFLILIYKPLIKSLYDDRINKFDYLIEISEGSKSELNTFTQKFKISQPQYGNPELIWPYWIPENERKGNYGKVWQNTCTVFKKDGTMITCTGMAEGTRVTAENVAAYLVLQQLKGQGRNTY</sequence>
<gene>
    <name evidence="2" type="ORF">I206_05231</name>
    <name evidence="3" type="ORF">I206_107225</name>
</gene>
<dbReference type="OrthoDB" id="2392202at2759"/>
<organism evidence="2">
    <name type="scientific">Kwoniella pini CBS 10737</name>
    <dbReference type="NCBI Taxonomy" id="1296096"/>
    <lineage>
        <taxon>Eukaryota</taxon>
        <taxon>Fungi</taxon>
        <taxon>Dikarya</taxon>
        <taxon>Basidiomycota</taxon>
        <taxon>Agaricomycotina</taxon>
        <taxon>Tremellomycetes</taxon>
        <taxon>Tremellales</taxon>
        <taxon>Cryptococcaceae</taxon>
        <taxon>Kwoniella</taxon>
    </lineage>
</organism>
<protein>
    <recommendedName>
        <fullName evidence="1">RNase III domain-containing protein</fullName>
    </recommendedName>
</protein>
<dbReference type="KEGG" id="kpin:30173600"/>
<dbReference type="GeneID" id="30173600"/>
<dbReference type="STRING" id="1296096.A0A1B9HYU7"/>
<feature type="domain" description="RNase III" evidence="1">
    <location>
        <begin position="25"/>
        <end position="145"/>
    </location>
</feature>
<reference evidence="2" key="3">
    <citation type="submission" date="2016-07" db="EMBL/GenBank/DDBJ databases">
        <title>Evolution of pathogenesis and genome organization in the Tremellales.</title>
        <authorList>
            <person name="Cuomo C."/>
            <person name="Litvintseva A."/>
            <person name="Heitman J."/>
            <person name="Chen Y."/>
            <person name="Sun S."/>
            <person name="Springer D."/>
            <person name="Dromer F."/>
            <person name="Young S."/>
            <person name="Zeng Q."/>
            <person name="Chapman S."/>
            <person name="Gujja S."/>
            <person name="Saif S."/>
            <person name="Birren B."/>
        </authorList>
    </citation>
    <scope>NUCLEOTIDE SEQUENCE</scope>
    <source>
        <strain evidence="2">CBS 10737</strain>
    </source>
</reference>
<dbReference type="GO" id="GO:0006396">
    <property type="term" value="P:RNA processing"/>
    <property type="evidence" value="ECO:0007669"/>
    <property type="project" value="InterPro"/>
</dbReference>
<reference evidence="2" key="1">
    <citation type="submission" date="2013-07" db="EMBL/GenBank/DDBJ databases">
        <title>The Genome Sequence of Cryptococcus pinus CBS10737.</title>
        <authorList>
            <consortium name="The Broad Institute Genome Sequencing Platform"/>
            <person name="Cuomo C."/>
            <person name="Litvintseva A."/>
            <person name="Chen Y."/>
            <person name="Heitman J."/>
            <person name="Sun S."/>
            <person name="Springer D."/>
            <person name="Dromer F."/>
            <person name="Young S.K."/>
            <person name="Zeng Q."/>
            <person name="Gargeya S."/>
            <person name="Fitzgerald M."/>
            <person name="Abouelleil A."/>
            <person name="Alvarado L."/>
            <person name="Berlin A.M."/>
            <person name="Chapman S.B."/>
            <person name="Dewar J."/>
            <person name="Goldberg J."/>
            <person name="Griggs A."/>
            <person name="Gujja S."/>
            <person name="Hansen M."/>
            <person name="Howarth C."/>
            <person name="Imamovic A."/>
            <person name="Larimer J."/>
            <person name="McCowan C."/>
            <person name="Murphy C."/>
            <person name="Pearson M."/>
            <person name="Priest M."/>
            <person name="Roberts A."/>
            <person name="Saif S."/>
            <person name="Shea T."/>
            <person name="Sykes S."/>
            <person name="Wortman J."/>
            <person name="Nusbaum C."/>
            <person name="Birren B."/>
        </authorList>
    </citation>
    <scope>NUCLEOTIDE SEQUENCE [LARGE SCALE GENOMIC DNA]</scope>
    <source>
        <strain evidence="2">CBS 10737</strain>
    </source>
</reference>
<dbReference type="RefSeq" id="XP_019009671.1">
    <property type="nucleotide sequence ID" value="XM_019156953.1"/>
</dbReference>
<evidence type="ECO:0000313" key="2">
    <source>
        <dbReference type="EMBL" id="OCF48452.1"/>
    </source>
</evidence>
<dbReference type="GO" id="GO:0004525">
    <property type="term" value="F:ribonuclease III activity"/>
    <property type="evidence" value="ECO:0007669"/>
    <property type="project" value="InterPro"/>
</dbReference>
<reference evidence="3" key="4">
    <citation type="submission" date="2024-02" db="EMBL/GenBank/DDBJ databases">
        <title>Comparative genomics of Cryptococcus and Kwoniella reveals pathogenesis evolution and contrasting modes of karyotype evolution via chromosome fusion or intercentromeric recombination.</title>
        <authorList>
            <person name="Coelho M.A."/>
            <person name="David-Palma M."/>
            <person name="Shea T."/>
            <person name="Bowers K."/>
            <person name="McGinley-Smith S."/>
            <person name="Mohammad A.W."/>
            <person name="Gnirke A."/>
            <person name="Yurkov A.M."/>
            <person name="Nowrousian M."/>
            <person name="Sun S."/>
            <person name="Cuomo C.A."/>
            <person name="Heitman J."/>
        </authorList>
    </citation>
    <scope>NUCLEOTIDE SEQUENCE</scope>
    <source>
        <strain evidence="3">CBS 10737</strain>
    </source>
</reference>
<dbReference type="CDD" id="cd00593">
    <property type="entry name" value="RIBOc"/>
    <property type="match status" value="1"/>
</dbReference>